<keyword evidence="2" id="KW-1133">Transmembrane helix</keyword>
<dbReference type="Pfam" id="PF01569">
    <property type="entry name" value="PAP2"/>
    <property type="match status" value="1"/>
</dbReference>
<reference evidence="4 5" key="1">
    <citation type="submission" date="2019-06" db="EMBL/GenBank/DDBJ databases">
        <title>Genome sequence of Litorilinea aerophila BAA-2444.</title>
        <authorList>
            <person name="Maclea K.S."/>
            <person name="Maurais E.G."/>
            <person name="Iannazzi L.C."/>
        </authorList>
    </citation>
    <scope>NUCLEOTIDE SEQUENCE [LARGE SCALE GENOMIC DNA]</scope>
    <source>
        <strain evidence="4 5">ATCC BAA-2444</strain>
    </source>
</reference>
<dbReference type="CDD" id="cd03392">
    <property type="entry name" value="PAP2_like_2"/>
    <property type="match status" value="1"/>
</dbReference>
<dbReference type="PANTHER" id="PTHR14969:SF13">
    <property type="entry name" value="AT30094P"/>
    <property type="match status" value="1"/>
</dbReference>
<feature type="transmembrane region" description="Helical" evidence="2">
    <location>
        <begin position="26"/>
        <end position="50"/>
    </location>
</feature>
<sequence length="247" mass="27276">MSPDRSTRLPAQAENPIAPVRFLWRAWLPALLGVLVAAVVFATLAGDVWVQEVFPWDAPLMLAVHRHSAPWLDLVMLGVTQLGTYGAAAGALGVSFSLWRRRAWWRFWALWTSFGGGVLLNTALKLLFARPRPEVFPPLTLERSYSFPSGHTLAATTFYGFIGLLLWERGHRLSALLVMLAIPLVAFSRIYLGVHYPSDVLGALGLGIVWLTAVWFLYRWRQSTPGAGRRGQNGGGRPTDVGRNGTS</sequence>
<protein>
    <submittedName>
        <fullName evidence="4">Phosphatase PAP2 family protein</fullName>
    </submittedName>
</protein>
<dbReference type="RefSeq" id="WP_141609841.1">
    <property type="nucleotide sequence ID" value="NZ_VIGC02000010.1"/>
</dbReference>
<feature type="compositionally biased region" description="Gly residues" evidence="1">
    <location>
        <begin position="228"/>
        <end position="237"/>
    </location>
</feature>
<evidence type="ECO:0000313" key="4">
    <source>
        <dbReference type="EMBL" id="TQE95929.1"/>
    </source>
</evidence>
<feature type="transmembrane region" description="Helical" evidence="2">
    <location>
        <begin position="200"/>
        <end position="220"/>
    </location>
</feature>
<dbReference type="SMART" id="SM00014">
    <property type="entry name" value="acidPPc"/>
    <property type="match status" value="1"/>
</dbReference>
<evidence type="ECO:0000313" key="5">
    <source>
        <dbReference type="Proteomes" id="UP000317371"/>
    </source>
</evidence>
<feature type="transmembrane region" description="Helical" evidence="2">
    <location>
        <begin position="108"/>
        <end position="128"/>
    </location>
</feature>
<feature type="region of interest" description="Disordered" evidence="1">
    <location>
        <begin position="226"/>
        <end position="247"/>
    </location>
</feature>
<dbReference type="InterPro" id="IPR036938">
    <property type="entry name" value="PAP2/HPO_sf"/>
</dbReference>
<feature type="transmembrane region" description="Helical" evidence="2">
    <location>
        <begin position="70"/>
        <end position="96"/>
    </location>
</feature>
<evidence type="ECO:0000259" key="3">
    <source>
        <dbReference type="SMART" id="SM00014"/>
    </source>
</evidence>
<keyword evidence="2" id="KW-0472">Membrane</keyword>
<comment type="caution">
    <text evidence="4">The sequence shown here is derived from an EMBL/GenBank/DDBJ whole genome shotgun (WGS) entry which is preliminary data.</text>
</comment>
<evidence type="ECO:0000256" key="2">
    <source>
        <dbReference type="SAM" id="Phobius"/>
    </source>
</evidence>
<gene>
    <name evidence="4" type="ORF">FKZ61_09270</name>
</gene>
<feature type="transmembrane region" description="Helical" evidence="2">
    <location>
        <begin position="174"/>
        <end position="194"/>
    </location>
</feature>
<dbReference type="InParanoid" id="A0A540VGN4"/>
<dbReference type="FunCoup" id="A0A540VGN4">
    <property type="interactions" value="187"/>
</dbReference>
<dbReference type="Gene3D" id="1.20.144.10">
    <property type="entry name" value="Phosphatidic acid phosphatase type 2/haloperoxidase"/>
    <property type="match status" value="2"/>
</dbReference>
<evidence type="ECO:0000256" key="1">
    <source>
        <dbReference type="SAM" id="MobiDB-lite"/>
    </source>
</evidence>
<dbReference type="AlphaFoldDB" id="A0A540VGN4"/>
<dbReference type="SUPFAM" id="SSF48317">
    <property type="entry name" value="Acid phosphatase/Vanadium-dependent haloperoxidase"/>
    <property type="match status" value="1"/>
</dbReference>
<dbReference type="Proteomes" id="UP000317371">
    <property type="component" value="Unassembled WGS sequence"/>
</dbReference>
<dbReference type="PANTHER" id="PTHR14969">
    <property type="entry name" value="SPHINGOSINE-1-PHOSPHATE PHOSPHOHYDROLASE"/>
    <property type="match status" value="1"/>
</dbReference>
<name>A0A540VGN4_9CHLR</name>
<feature type="transmembrane region" description="Helical" evidence="2">
    <location>
        <begin position="148"/>
        <end position="167"/>
    </location>
</feature>
<accession>A0A540VGN4</accession>
<feature type="domain" description="Phosphatidic acid phosphatase type 2/haloperoxidase" evidence="3">
    <location>
        <begin position="105"/>
        <end position="215"/>
    </location>
</feature>
<dbReference type="InterPro" id="IPR000326">
    <property type="entry name" value="PAP2/HPO"/>
</dbReference>
<dbReference type="OrthoDB" id="9789113at2"/>
<proteinExistence type="predicted"/>
<dbReference type="EMBL" id="VIGC01000010">
    <property type="protein sequence ID" value="TQE95929.1"/>
    <property type="molecule type" value="Genomic_DNA"/>
</dbReference>
<keyword evidence="5" id="KW-1185">Reference proteome</keyword>
<organism evidence="4 5">
    <name type="scientific">Litorilinea aerophila</name>
    <dbReference type="NCBI Taxonomy" id="1204385"/>
    <lineage>
        <taxon>Bacteria</taxon>
        <taxon>Bacillati</taxon>
        <taxon>Chloroflexota</taxon>
        <taxon>Caldilineae</taxon>
        <taxon>Caldilineales</taxon>
        <taxon>Caldilineaceae</taxon>
        <taxon>Litorilinea</taxon>
    </lineage>
</organism>
<keyword evidence="2" id="KW-0812">Transmembrane</keyword>